<feature type="region of interest" description="Disordered" evidence="1">
    <location>
        <begin position="328"/>
        <end position="376"/>
    </location>
</feature>
<gene>
    <name evidence="2" type="ORF">B296_00052546</name>
</gene>
<comment type="caution">
    <text evidence="2">The sequence shown here is derived from an EMBL/GenBank/DDBJ whole genome shotgun (WGS) entry which is preliminary data.</text>
</comment>
<evidence type="ECO:0000313" key="3">
    <source>
        <dbReference type="Proteomes" id="UP000287651"/>
    </source>
</evidence>
<proteinExistence type="predicted"/>
<accession>A0A426YBZ0</accession>
<dbReference type="Proteomes" id="UP000287651">
    <property type="component" value="Unassembled WGS sequence"/>
</dbReference>
<organism evidence="2 3">
    <name type="scientific">Ensete ventricosum</name>
    <name type="common">Abyssinian banana</name>
    <name type="synonym">Musa ensete</name>
    <dbReference type="NCBI Taxonomy" id="4639"/>
    <lineage>
        <taxon>Eukaryota</taxon>
        <taxon>Viridiplantae</taxon>
        <taxon>Streptophyta</taxon>
        <taxon>Embryophyta</taxon>
        <taxon>Tracheophyta</taxon>
        <taxon>Spermatophyta</taxon>
        <taxon>Magnoliopsida</taxon>
        <taxon>Liliopsida</taxon>
        <taxon>Zingiberales</taxon>
        <taxon>Musaceae</taxon>
        <taxon>Ensete</taxon>
    </lineage>
</organism>
<evidence type="ECO:0000313" key="2">
    <source>
        <dbReference type="EMBL" id="RRT49210.1"/>
    </source>
</evidence>
<dbReference type="AlphaFoldDB" id="A0A426YBZ0"/>
<protein>
    <submittedName>
        <fullName evidence="2">Uncharacterized protein</fullName>
    </submittedName>
</protein>
<dbReference type="EMBL" id="AMZH03013472">
    <property type="protein sequence ID" value="RRT49210.1"/>
    <property type="molecule type" value="Genomic_DNA"/>
</dbReference>
<evidence type="ECO:0000256" key="1">
    <source>
        <dbReference type="SAM" id="MobiDB-lite"/>
    </source>
</evidence>
<name>A0A426YBZ0_ENSVE</name>
<sequence>MEVEMSDSDVVRLVVAEVYNSGVVGLMVAKICNSGVDGLMVVKICNSGTTGLRVTKICNSGTIGLMVAEICNSGTVGLMVVEVGNSGTIGLMVVEICNSGTIGLMVAEVCTSGTIGLMVVEICNSGIIGMTAAEVCNLGTIELMVAEICNSGTIGLMVVEVGNSGTIGLMTIACRVYNSYEGMRSEGPEASISGSSSSGIPSSVGAKSQRDLEVMKSCHDVVSVINEEALEFIWECYSIPEEYAPRGSSALVATLQSRVLRDNRPKTRYEQFTRWSWAVQPSSTARKLGIYPLEYPKKWGYYLTARAGFKVSGVMDLNALCRKLRMPSGKNTSTAGAESSPPEVEEIRVETATKRPVKSLAPDHAAAIRPGKRGQD</sequence>
<reference evidence="2 3" key="1">
    <citation type="journal article" date="2014" name="Agronomy (Basel)">
        <title>A Draft Genome Sequence for Ensete ventricosum, the Drought-Tolerant Tree Against Hunger.</title>
        <authorList>
            <person name="Harrison J."/>
            <person name="Moore K.A."/>
            <person name="Paszkiewicz K."/>
            <person name="Jones T."/>
            <person name="Grant M."/>
            <person name="Ambacheew D."/>
            <person name="Muzemil S."/>
            <person name="Studholme D.J."/>
        </authorList>
    </citation>
    <scope>NUCLEOTIDE SEQUENCE [LARGE SCALE GENOMIC DNA]</scope>
</reference>